<dbReference type="Gene3D" id="2.10.50.10">
    <property type="entry name" value="Tumor Necrosis Factor Receptor, subunit A, domain 2"/>
    <property type="match status" value="3"/>
</dbReference>
<protein>
    <submittedName>
        <fullName evidence="2">Fibrillin-1-like</fullName>
    </submittedName>
</protein>
<dbReference type="InterPro" id="IPR011641">
    <property type="entry name" value="Tyr-kin_ephrin_A/B_rcpt-like"/>
</dbReference>
<dbReference type="Pfam" id="PF07699">
    <property type="entry name" value="Ephrin_rec_like"/>
    <property type="match status" value="1"/>
</dbReference>
<dbReference type="PANTHER" id="PTHR46104:SF1">
    <property type="entry name" value="GENE 9195-RELATED"/>
    <property type="match status" value="1"/>
</dbReference>
<accession>A0AAV4JN20</accession>
<comment type="caution">
    <text evidence="2">The sequence shown here is derived from an EMBL/GenBank/DDBJ whole genome shotgun (WGS) entry which is preliminary data.</text>
</comment>
<proteinExistence type="predicted"/>
<dbReference type="SMART" id="SM01411">
    <property type="entry name" value="Ephrin_rec_like"/>
    <property type="match status" value="8"/>
</dbReference>
<dbReference type="PANTHER" id="PTHR46104">
    <property type="entry name" value="GENE 9195-RELATED-RELATED"/>
    <property type="match status" value="1"/>
</dbReference>
<evidence type="ECO:0000313" key="2">
    <source>
        <dbReference type="EMBL" id="GFS22362.1"/>
    </source>
</evidence>
<dbReference type="AlphaFoldDB" id="A0AAV4JN20"/>
<keyword evidence="3" id="KW-1185">Reference proteome</keyword>
<name>A0AAV4JN20_9GAST</name>
<dbReference type="EMBL" id="BMAT01013897">
    <property type="protein sequence ID" value="GFS22362.1"/>
    <property type="molecule type" value="Genomic_DNA"/>
</dbReference>
<evidence type="ECO:0000313" key="3">
    <source>
        <dbReference type="Proteomes" id="UP000762676"/>
    </source>
</evidence>
<dbReference type="InterPro" id="IPR009030">
    <property type="entry name" value="Growth_fac_rcpt_cys_sf"/>
</dbReference>
<feature type="domain" description="Tyrosine-protein kinase ephrin type A/B receptor-like" evidence="1">
    <location>
        <begin position="566"/>
        <end position="600"/>
    </location>
</feature>
<evidence type="ECO:0000259" key="1">
    <source>
        <dbReference type="Pfam" id="PF07699"/>
    </source>
</evidence>
<gene>
    <name evidence="2" type="ORF">ElyMa_006949000</name>
</gene>
<reference evidence="2 3" key="1">
    <citation type="journal article" date="2021" name="Elife">
        <title>Chloroplast acquisition without the gene transfer in kleptoplastic sea slugs, Plakobranchus ocellatus.</title>
        <authorList>
            <person name="Maeda T."/>
            <person name="Takahashi S."/>
            <person name="Yoshida T."/>
            <person name="Shimamura S."/>
            <person name="Takaki Y."/>
            <person name="Nagai Y."/>
            <person name="Toyoda A."/>
            <person name="Suzuki Y."/>
            <person name="Arimoto A."/>
            <person name="Ishii H."/>
            <person name="Satoh N."/>
            <person name="Nishiyama T."/>
            <person name="Hasebe M."/>
            <person name="Maruyama T."/>
            <person name="Minagawa J."/>
            <person name="Obokata J."/>
            <person name="Shigenobu S."/>
        </authorList>
    </citation>
    <scope>NUCLEOTIDE SEQUENCE [LARGE SCALE GENOMIC DNA]</scope>
</reference>
<dbReference type="Proteomes" id="UP000762676">
    <property type="component" value="Unassembled WGS sequence"/>
</dbReference>
<dbReference type="SUPFAM" id="SSF57184">
    <property type="entry name" value="Growth factor receptor domain"/>
    <property type="match status" value="3"/>
</dbReference>
<sequence>MTTVASFTATTTITSSSLQSESQCIPCDPGRVCSGSGLTAPNGLCAAGYYCRGSAYTDKPRDGGATGDFCPKGHYCPEGTGEPNTCIPGSFNNVTGLDYCFDCPAGFYCVDGEIPLACPRGRYCPGNTTAAQPYCPRGTYNPDFGMVYESDCRPCLGGYYCDTLGATEFDASLNNTGVGKCSPSYYCKSGVNISTPTSDTTSGLGGPCPVGHYCPEQTEDPDMCPMGTYRDVELGADVSDCFPCILGHYCGSMGLANATGPCDPGFYCLYGSSDATPTGADASKGGPCLVGHYCPQGTSYPLACPAGTYNNVTGVDACFECPASYYCPENITDYTGYPCPEGHYCPNGTTGALEFPCPKGSYRNLTRGVSQEDCFACPPGFYCGGEGLSLPTDECDQGYFCVVGAWSAQPSEYDNFTVGDCLCPSNVTGGQCQPGYYCPQGSHEPVACTEGNYCATPGLYTVTSQCKAGYYCDRGASIEDPTDGITGNICPPGRYCGLGTGVDQPRCPLGTFSNQTGNQVVSDCTNCTQGYYCGSLGLTEPTDKCAEGYFCPTGQEISSPFPCAQGYYCPAGSHEMIHCPSGTYQDETAQGTCKTCPSGTVK</sequence>
<organism evidence="2 3">
    <name type="scientific">Elysia marginata</name>
    <dbReference type="NCBI Taxonomy" id="1093978"/>
    <lineage>
        <taxon>Eukaryota</taxon>
        <taxon>Metazoa</taxon>
        <taxon>Spiralia</taxon>
        <taxon>Lophotrochozoa</taxon>
        <taxon>Mollusca</taxon>
        <taxon>Gastropoda</taxon>
        <taxon>Heterobranchia</taxon>
        <taxon>Euthyneura</taxon>
        <taxon>Panpulmonata</taxon>
        <taxon>Sacoglossa</taxon>
        <taxon>Placobranchoidea</taxon>
        <taxon>Plakobranchidae</taxon>
        <taxon>Elysia</taxon>
    </lineage>
</organism>